<evidence type="ECO:0000256" key="1">
    <source>
        <dbReference type="ARBA" id="ARBA00010282"/>
    </source>
</evidence>
<sequence>MVGFENRSAAYIRVREHRKRRKPPFAGRHHLNIDTPYIRFSMATTITEIFDDFAFLDEWEDRYRYVIELGQALPPFPEAARTDVYKVPGCVSQVWLTTNLEAGPDPIVTFAGDSDAHIVKGLVAIMLALFSGRRASEIVGLDAEATLRKLGLDEHLTPQRANGLRSMVKRIKRDAVAALEPAE</sequence>
<evidence type="ECO:0000313" key="3">
    <source>
        <dbReference type="EMBL" id="SFK56549.1"/>
    </source>
</evidence>
<dbReference type="PANTHER" id="PTHR43597">
    <property type="entry name" value="SULFUR ACCEPTOR PROTEIN CSDE"/>
    <property type="match status" value="1"/>
</dbReference>
<reference evidence="3 4" key="1">
    <citation type="submission" date="2016-10" db="EMBL/GenBank/DDBJ databases">
        <authorList>
            <person name="Varghese N."/>
            <person name="Submissions S."/>
        </authorList>
    </citation>
    <scope>NUCLEOTIDE SEQUENCE [LARGE SCALE GENOMIC DNA]</scope>
    <source>
        <strain evidence="3 4">DSM 21822</strain>
    </source>
</reference>
<dbReference type="Proteomes" id="UP000323300">
    <property type="component" value="Unassembled WGS sequence"/>
</dbReference>
<keyword evidence="4" id="KW-1185">Reference proteome</keyword>
<evidence type="ECO:0000259" key="2">
    <source>
        <dbReference type="Pfam" id="PF02657"/>
    </source>
</evidence>
<dbReference type="EMBL" id="FOSL01000008">
    <property type="protein sequence ID" value="SFK56549.1"/>
    <property type="molecule type" value="Genomic_DNA"/>
</dbReference>
<accession>A0A1I4AL99</accession>
<dbReference type="Gene3D" id="3.90.1010.10">
    <property type="match status" value="1"/>
</dbReference>
<comment type="similarity">
    <text evidence="1">Belongs to the SufE family.</text>
</comment>
<dbReference type="SUPFAM" id="SSF82649">
    <property type="entry name" value="SufE/NifU"/>
    <property type="match status" value="1"/>
</dbReference>
<name>A0A1I4AL99_9HYPH</name>
<protein>
    <submittedName>
        <fullName evidence="3">Cysteine desulfuration protein SufE</fullName>
    </submittedName>
</protein>
<gene>
    <name evidence="3" type="ORF">SAMN04488498_108107</name>
</gene>
<organism evidence="3 4">
    <name type="scientific">Neomesorhizobium albiziae</name>
    <dbReference type="NCBI Taxonomy" id="335020"/>
    <lineage>
        <taxon>Bacteria</taxon>
        <taxon>Pseudomonadati</taxon>
        <taxon>Pseudomonadota</taxon>
        <taxon>Alphaproteobacteria</taxon>
        <taxon>Hyphomicrobiales</taxon>
        <taxon>Phyllobacteriaceae</taxon>
        <taxon>Neomesorhizobium</taxon>
    </lineage>
</organism>
<dbReference type="InterPro" id="IPR003808">
    <property type="entry name" value="Fe-S_metab-assoc_dom"/>
</dbReference>
<proteinExistence type="inferred from homology"/>
<dbReference type="Pfam" id="PF02657">
    <property type="entry name" value="SufE"/>
    <property type="match status" value="1"/>
</dbReference>
<dbReference type="PANTHER" id="PTHR43597:SF5">
    <property type="entry name" value="SUFE-LIKE PROTEIN 2, CHLOROPLASTIC"/>
    <property type="match status" value="1"/>
</dbReference>
<dbReference type="AlphaFoldDB" id="A0A1I4AL99"/>
<evidence type="ECO:0000313" key="4">
    <source>
        <dbReference type="Proteomes" id="UP000323300"/>
    </source>
</evidence>
<feature type="domain" description="Fe-S metabolism associated" evidence="2">
    <location>
        <begin position="51"/>
        <end position="173"/>
    </location>
</feature>